<dbReference type="EMBL" id="LGSR01000013">
    <property type="protein sequence ID" value="KOS20764.1"/>
    <property type="molecule type" value="Genomic_DNA"/>
</dbReference>
<dbReference type="PANTHER" id="PTHR11552">
    <property type="entry name" value="GLUCOSE-METHANOL-CHOLINE GMC OXIDOREDUCTASE"/>
    <property type="match status" value="1"/>
</dbReference>
<dbReference type="GO" id="GO:0050660">
    <property type="term" value="F:flavin adenine dinucleotide binding"/>
    <property type="evidence" value="ECO:0007669"/>
    <property type="project" value="InterPro"/>
</dbReference>
<feature type="binding site" evidence="3">
    <location>
        <position position="237"/>
    </location>
    <ligand>
        <name>FAD</name>
        <dbReference type="ChEBI" id="CHEBI:57692"/>
    </ligand>
</feature>
<feature type="domain" description="Glucose-methanol-choline oxidoreductase N-terminal" evidence="6">
    <location>
        <begin position="269"/>
        <end position="283"/>
    </location>
</feature>
<sequence>MATTASSMRHDFVIIGAGPAGAVIATRLANSPKKPSVLLIEAGGANEDVNNRMLTHKYIHSTVPGLHYDYKSEPNPHINGRCAGVVRGRGLGGSSAVNYSVWTEGAKADWDYMARWTGDDTWRWERVKERFNKLTTHHCKYPDVRPEYQAYIGQTEGNYGTSGPIHLGYPEEPEQEILDLAYVADACGLPFRPEANNGTMDGAYVIPDATWRGTRSTAADILFDHPDNLEIVLETPVARVLLEGERAVGVKTVDGRVFHADKEVIVCAGTMDSPKILMHSGIGPEDQLSKFGIPVARANANVGRNYQDHPLGCMIFRATEEMTKRPAFFRDEAARKKALRDWQLRRTGPYASIGGTLVLGFSRPEKLMASAELAALPEQERAFLSGTDTPMYELGLGFPWFDYFFDPQNATPTFIVFMVLQHVQGRGQFSLKSADPSEPLCFETGMFSHEFDRRHAIETTRHALALIRKGDFPKYYDGNISVPASESDEDILDFWRQTGDTCSHASSTCRMGRREVEDEAVVDTEFRVYGFRNLRVADNSIHPYCPSGHTQTHAYQVGEIAAEKLIAQYELK</sequence>
<feature type="active site" description="Proton donor" evidence="2">
    <location>
        <position position="504"/>
    </location>
</feature>
<dbReference type="InterPro" id="IPR036188">
    <property type="entry name" value="FAD/NAD-bd_sf"/>
</dbReference>
<accession>A0A0M8N507</accession>
<name>A0A0M8N507_ESCWE</name>
<dbReference type="Gene3D" id="3.30.560.10">
    <property type="entry name" value="Glucose Oxidase, domain 3"/>
    <property type="match status" value="1"/>
</dbReference>
<dbReference type="PIRSF" id="PIRSF000137">
    <property type="entry name" value="Alcohol_oxidase"/>
    <property type="match status" value="1"/>
</dbReference>
<dbReference type="InterPro" id="IPR007867">
    <property type="entry name" value="GMC_OxRtase_C"/>
</dbReference>
<dbReference type="Gene3D" id="3.50.50.60">
    <property type="entry name" value="FAD/NAD(P)-binding domain"/>
    <property type="match status" value="1"/>
</dbReference>
<evidence type="ECO:0000256" key="1">
    <source>
        <dbReference type="ARBA" id="ARBA00010790"/>
    </source>
</evidence>
<keyword evidence="4" id="KW-0285">Flavoprotein</keyword>
<evidence type="ECO:0000313" key="7">
    <source>
        <dbReference type="EMBL" id="KOS20764.1"/>
    </source>
</evidence>
<dbReference type="PROSITE" id="PS00624">
    <property type="entry name" value="GMC_OXRED_2"/>
    <property type="match status" value="1"/>
</dbReference>
<evidence type="ECO:0000259" key="6">
    <source>
        <dbReference type="PROSITE" id="PS00624"/>
    </source>
</evidence>
<dbReference type="InterPro" id="IPR000172">
    <property type="entry name" value="GMC_OxRdtase_N"/>
</dbReference>
<feature type="domain" description="Glucose-methanol-choline oxidoreductase N-terminal" evidence="5">
    <location>
        <begin position="88"/>
        <end position="111"/>
    </location>
</feature>
<reference evidence="7 8" key="1">
    <citation type="submission" date="2015-07" db="EMBL/GenBank/DDBJ databases">
        <title>The genome of the fungus Escovopsis weberi, a specialized disease agent of ant agriculture.</title>
        <authorList>
            <person name="de Man T.J."/>
            <person name="Stajich J.E."/>
            <person name="Kubicek C.P."/>
            <person name="Chenthamara K."/>
            <person name="Atanasova L."/>
            <person name="Druzhinina I.S."/>
            <person name="Birnbaum S."/>
            <person name="Barribeau S.M."/>
            <person name="Teiling C."/>
            <person name="Suen G."/>
            <person name="Currie C."/>
            <person name="Gerardo N.M."/>
        </authorList>
    </citation>
    <scope>NUCLEOTIDE SEQUENCE [LARGE SCALE GENOMIC DNA]</scope>
</reference>
<dbReference type="PROSITE" id="PS00623">
    <property type="entry name" value="GMC_OXRED_1"/>
    <property type="match status" value="1"/>
</dbReference>
<protein>
    <submittedName>
        <fullName evidence="7">Oxygen-dependent choline dehydrogenase</fullName>
    </submittedName>
</protein>
<evidence type="ECO:0000256" key="3">
    <source>
        <dbReference type="PIRSR" id="PIRSR000137-2"/>
    </source>
</evidence>
<dbReference type="STRING" id="150374.A0A0M8N507"/>
<dbReference type="SUPFAM" id="SSF51905">
    <property type="entry name" value="FAD/NAD(P)-binding domain"/>
    <property type="match status" value="1"/>
</dbReference>
<proteinExistence type="inferred from homology"/>
<gene>
    <name evidence="7" type="ORF">ESCO_004374</name>
</gene>
<comment type="cofactor">
    <cofactor evidence="3">
        <name>FAD</name>
        <dbReference type="ChEBI" id="CHEBI:57692"/>
    </cofactor>
</comment>
<dbReference type="InterPro" id="IPR012132">
    <property type="entry name" value="GMC_OxRdtase"/>
</dbReference>
<comment type="caution">
    <text evidence="7">The sequence shown here is derived from an EMBL/GenBank/DDBJ whole genome shotgun (WGS) entry which is preliminary data.</text>
</comment>
<comment type="similarity">
    <text evidence="1 4">Belongs to the GMC oxidoreductase family.</text>
</comment>
<dbReference type="OrthoDB" id="269227at2759"/>
<dbReference type="Pfam" id="PF05199">
    <property type="entry name" value="GMC_oxred_C"/>
    <property type="match status" value="1"/>
</dbReference>
<dbReference type="GO" id="GO:0016614">
    <property type="term" value="F:oxidoreductase activity, acting on CH-OH group of donors"/>
    <property type="evidence" value="ECO:0007669"/>
    <property type="project" value="InterPro"/>
</dbReference>
<organism evidence="7 8">
    <name type="scientific">Escovopsis weberi</name>
    <dbReference type="NCBI Taxonomy" id="150374"/>
    <lineage>
        <taxon>Eukaryota</taxon>
        <taxon>Fungi</taxon>
        <taxon>Dikarya</taxon>
        <taxon>Ascomycota</taxon>
        <taxon>Pezizomycotina</taxon>
        <taxon>Sordariomycetes</taxon>
        <taxon>Hypocreomycetidae</taxon>
        <taxon>Hypocreales</taxon>
        <taxon>Hypocreaceae</taxon>
        <taxon>Escovopsis</taxon>
    </lineage>
</organism>
<feature type="active site" description="Proton acceptor" evidence="2">
    <location>
        <position position="549"/>
    </location>
</feature>
<keyword evidence="3 4" id="KW-0274">FAD</keyword>
<evidence type="ECO:0000256" key="4">
    <source>
        <dbReference type="RuleBase" id="RU003968"/>
    </source>
</evidence>
<dbReference type="Proteomes" id="UP000053831">
    <property type="component" value="Unassembled WGS sequence"/>
</dbReference>
<keyword evidence="8" id="KW-1185">Reference proteome</keyword>
<dbReference type="PANTHER" id="PTHR11552:SF134">
    <property type="entry name" value="GLUCOSE-METHANOL-CHOLINE OXIDOREDUCTASE N-TERMINAL DOMAIN-CONTAINING PROTEIN"/>
    <property type="match status" value="1"/>
</dbReference>
<evidence type="ECO:0000313" key="8">
    <source>
        <dbReference type="Proteomes" id="UP000053831"/>
    </source>
</evidence>
<evidence type="ECO:0000259" key="5">
    <source>
        <dbReference type="PROSITE" id="PS00623"/>
    </source>
</evidence>
<dbReference type="SUPFAM" id="SSF54373">
    <property type="entry name" value="FAD-linked reductases, C-terminal domain"/>
    <property type="match status" value="1"/>
</dbReference>
<evidence type="ECO:0000256" key="2">
    <source>
        <dbReference type="PIRSR" id="PIRSR000137-1"/>
    </source>
</evidence>
<dbReference type="Pfam" id="PF00732">
    <property type="entry name" value="GMC_oxred_N"/>
    <property type="match status" value="1"/>
</dbReference>
<dbReference type="AlphaFoldDB" id="A0A0M8N507"/>
<feature type="binding site" evidence="3">
    <location>
        <begin position="98"/>
        <end position="101"/>
    </location>
    <ligand>
        <name>FAD</name>
        <dbReference type="ChEBI" id="CHEBI:57692"/>
    </ligand>
</feature>